<dbReference type="Gene3D" id="3.40.1260.10">
    <property type="entry name" value="DsrEFH-like"/>
    <property type="match status" value="1"/>
</dbReference>
<dbReference type="RefSeq" id="WP_132116732.1">
    <property type="nucleotide sequence ID" value="NZ_SMJU01000005.1"/>
</dbReference>
<protein>
    <submittedName>
        <fullName evidence="2">Uncharacterized protein</fullName>
    </submittedName>
</protein>
<name>A0A4R4KDE8_9BACT</name>
<dbReference type="SUPFAM" id="SSF75169">
    <property type="entry name" value="DsrEFH-like"/>
    <property type="match status" value="1"/>
</dbReference>
<gene>
    <name evidence="2" type="ORF">EZE20_09030</name>
</gene>
<reference evidence="2 3" key="1">
    <citation type="submission" date="2019-02" db="EMBL/GenBank/DDBJ databases">
        <title>Arundinibacter roseus gen. nov., sp. nov., a new member of the family Cytophagaceae.</title>
        <authorList>
            <person name="Szuroczki S."/>
            <person name="Khayer B."/>
            <person name="Sproer C."/>
            <person name="Toumi M."/>
            <person name="Szabo A."/>
            <person name="Felfoldi T."/>
            <person name="Schumann P."/>
            <person name="Toth E."/>
        </authorList>
    </citation>
    <scope>NUCLEOTIDE SEQUENCE [LARGE SCALE GENOMIC DNA]</scope>
    <source>
        <strain evidence="2 3">DMA-k-7a</strain>
    </source>
</reference>
<dbReference type="EMBL" id="SMJU01000005">
    <property type="protein sequence ID" value="TDB65900.1"/>
    <property type="molecule type" value="Genomic_DNA"/>
</dbReference>
<accession>A0A4R4KDE8</accession>
<evidence type="ECO:0000256" key="1">
    <source>
        <dbReference type="SAM" id="SignalP"/>
    </source>
</evidence>
<dbReference type="Proteomes" id="UP000295706">
    <property type="component" value="Unassembled WGS sequence"/>
</dbReference>
<dbReference type="OrthoDB" id="678766at2"/>
<feature type="signal peptide" evidence="1">
    <location>
        <begin position="1"/>
        <end position="21"/>
    </location>
</feature>
<sequence>MKKVFFLLVCSLLLVAQTSFAQSNATEHRVVFHLSTSDTLAHKALIKQLSNVLAYWNTAKMEVVIHNNGIGFMQTSESGFAKEIAELQQRGVTFAVCENTLRQRKIDKANVLPNAVFVPVGIAELVLKQEAGWAYIKAGF</sequence>
<dbReference type="AlphaFoldDB" id="A0A4R4KDE8"/>
<dbReference type="PANTHER" id="PTHR37691:SF1">
    <property type="entry name" value="BLR3518 PROTEIN"/>
    <property type="match status" value="1"/>
</dbReference>
<keyword evidence="3" id="KW-1185">Reference proteome</keyword>
<dbReference type="InterPro" id="IPR027396">
    <property type="entry name" value="DsrEFH-like"/>
</dbReference>
<dbReference type="PANTHER" id="PTHR37691">
    <property type="entry name" value="BLR3518 PROTEIN"/>
    <property type="match status" value="1"/>
</dbReference>
<comment type="caution">
    <text evidence="2">The sequence shown here is derived from an EMBL/GenBank/DDBJ whole genome shotgun (WGS) entry which is preliminary data.</text>
</comment>
<keyword evidence="1" id="KW-0732">Signal</keyword>
<evidence type="ECO:0000313" key="3">
    <source>
        <dbReference type="Proteomes" id="UP000295706"/>
    </source>
</evidence>
<feature type="chain" id="PRO_5020385755" evidence="1">
    <location>
        <begin position="22"/>
        <end position="140"/>
    </location>
</feature>
<dbReference type="Pfam" id="PF02635">
    <property type="entry name" value="DsrE"/>
    <property type="match status" value="1"/>
</dbReference>
<organism evidence="2 3">
    <name type="scientific">Arundinibacter roseus</name>
    <dbReference type="NCBI Taxonomy" id="2070510"/>
    <lineage>
        <taxon>Bacteria</taxon>
        <taxon>Pseudomonadati</taxon>
        <taxon>Bacteroidota</taxon>
        <taxon>Cytophagia</taxon>
        <taxon>Cytophagales</taxon>
        <taxon>Spirosomataceae</taxon>
        <taxon>Arundinibacter</taxon>
    </lineage>
</organism>
<evidence type="ECO:0000313" key="2">
    <source>
        <dbReference type="EMBL" id="TDB65900.1"/>
    </source>
</evidence>
<proteinExistence type="predicted"/>
<dbReference type="InterPro" id="IPR003787">
    <property type="entry name" value="Sulphur_relay_DsrE/F-like"/>
</dbReference>